<protein>
    <submittedName>
        <fullName evidence="2">Saccharopine dehydrogenase</fullName>
    </submittedName>
</protein>
<dbReference type="PANTHER" id="PTHR43781">
    <property type="entry name" value="SACCHAROPINE DEHYDROGENASE"/>
    <property type="match status" value="1"/>
</dbReference>
<dbReference type="EMBL" id="CP031305">
    <property type="protein sequence ID" value="QCC53190.1"/>
    <property type="molecule type" value="Genomic_DNA"/>
</dbReference>
<dbReference type="Proteomes" id="UP000296822">
    <property type="component" value="Chromosome"/>
</dbReference>
<dbReference type="PANTHER" id="PTHR43781:SF1">
    <property type="entry name" value="SACCHAROPINE DEHYDROGENASE"/>
    <property type="match status" value="1"/>
</dbReference>
<feature type="domain" description="Saccharopine dehydrogenase NADP binding" evidence="1">
    <location>
        <begin position="5"/>
        <end position="120"/>
    </location>
</feature>
<dbReference type="Proteomes" id="UP000296822">
    <property type="component" value="Plasmid unnamed1"/>
</dbReference>
<keyword evidence="3" id="KW-0614">Plasmid</keyword>
<dbReference type="InterPro" id="IPR036291">
    <property type="entry name" value="NAD(P)-bd_dom_sf"/>
</dbReference>
<evidence type="ECO:0000313" key="3">
    <source>
        <dbReference type="EMBL" id="QCC56117.1"/>
    </source>
</evidence>
<dbReference type="AlphaFoldDB" id="A0A4D6HHG6"/>
<evidence type="ECO:0000313" key="2">
    <source>
        <dbReference type="EMBL" id="QCC53190.1"/>
    </source>
</evidence>
<dbReference type="RefSeq" id="WP_006067883.1">
    <property type="nucleotide sequence ID" value="NZ_CP031305.1"/>
</dbReference>
<evidence type="ECO:0000313" key="4">
    <source>
        <dbReference type="Proteomes" id="UP000296822"/>
    </source>
</evidence>
<gene>
    <name evidence="2" type="ORF">DV706_01050</name>
    <name evidence="3" type="ORF">DV706_16220</name>
</gene>
<organism evidence="2 4">
    <name type="scientific">Natronorubrum bangense</name>
    <dbReference type="NCBI Taxonomy" id="61858"/>
    <lineage>
        <taxon>Archaea</taxon>
        <taxon>Methanobacteriati</taxon>
        <taxon>Methanobacteriota</taxon>
        <taxon>Stenosarchaea group</taxon>
        <taxon>Halobacteria</taxon>
        <taxon>Halobacteriales</taxon>
        <taxon>Natrialbaceae</taxon>
        <taxon>Natronorubrum</taxon>
    </lineage>
</organism>
<dbReference type="KEGG" id="nbg:DV706_01050"/>
<accession>A0A4D6HHG6</accession>
<proteinExistence type="predicted"/>
<dbReference type="SUPFAM" id="SSF51735">
    <property type="entry name" value="NAD(P)-binding Rossmann-fold domains"/>
    <property type="match status" value="1"/>
</dbReference>
<name>A0A4D6HHG6_9EURY</name>
<dbReference type="InterPro" id="IPR005097">
    <property type="entry name" value="Sacchrp_dh_NADP-bd"/>
</dbReference>
<dbReference type="Pfam" id="PF03435">
    <property type="entry name" value="Sacchrp_dh_NADP"/>
    <property type="match status" value="1"/>
</dbReference>
<dbReference type="EMBL" id="CP031306">
    <property type="protein sequence ID" value="QCC56117.1"/>
    <property type="molecule type" value="Genomic_DNA"/>
</dbReference>
<evidence type="ECO:0000259" key="1">
    <source>
        <dbReference type="Pfam" id="PF03435"/>
    </source>
</evidence>
<dbReference type="KEGG" id="nbg:DV706_16220"/>
<dbReference type="Gene3D" id="3.40.50.720">
    <property type="entry name" value="NAD(P)-binding Rossmann-like Domain"/>
    <property type="match status" value="1"/>
</dbReference>
<sequence>MDSLLIYGSYGYTGRLIAREAVSRGGSPVVAGRDRGAVRRQADELGVEGRTFDLSDDVPAQLNRFDAVLNCAGPFVKTVNPLVDACLETGTDYLDITGEFRVFERLRQRDDAAREADVTLLPGVGFEVVPSDCLAAFLHEQLPSATELTLGVKGNGPLSRGTARTFVEQLGSDGVVRRNGRLIKVPATFRTRAIDFGTGPEHVVTVPWGDVTTAAHSTGIDSIEVYAAVPPWATRAMAAVDSLGWLLERRPVETLLKRVIDARVDGPSARERARDTAVIWGEAVDDSTGHRVRARMRTPNPYTLTVDAAVSAAERVIDGQNRSEPRLPAGFQTPSTAFGSEFVLDLEGTTRELLETTAETDGFNRSAVGSDD</sequence>
<dbReference type="GeneID" id="39852818"/>
<geneLocation type="plasmid" evidence="3">
    <name>unnamed1</name>
</geneLocation>
<reference evidence="2 4" key="1">
    <citation type="journal article" date="2019" name="Nat. Commun.">
        <title>A new type of DNA phosphorothioation-based antiviral system in archaea.</title>
        <authorList>
            <person name="Xiong L."/>
            <person name="Liu S."/>
            <person name="Chen S."/>
            <person name="Xiao Y."/>
            <person name="Zhu B."/>
            <person name="Gao Y."/>
            <person name="Zhang Y."/>
            <person name="Chen B."/>
            <person name="Luo J."/>
            <person name="Deng Z."/>
            <person name="Chen X."/>
            <person name="Wang L."/>
            <person name="Chen S."/>
        </authorList>
    </citation>
    <scope>NUCLEOTIDE SEQUENCE [LARGE SCALE GENOMIC DNA]</scope>
    <source>
        <strain evidence="2 4">JCM 10635</strain>
        <plasmid evidence="3 4">unnamed1</plasmid>
    </source>
</reference>